<dbReference type="GO" id="GO:0016787">
    <property type="term" value="F:hydrolase activity"/>
    <property type="evidence" value="ECO:0007669"/>
    <property type="project" value="UniProtKB-KW"/>
</dbReference>
<gene>
    <name evidence="3" type="ORF">HF685_04495</name>
</gene>
<evidence type="ECO:0000313" key="4">
    <source>
        <dbReference type="Proteomes" id="UP000501600"/>
    </source>
</evidence>
<dbReference type="KEGG" id="phao:HF685_04495"/>
<dbReference type="SUPFAM" id="SSF53474">
    <property type="entry name" value="alpha/beta-Hydrolases"/>
    <property type="match status" value="1"/>
</dbReference>
<dbReference type="Pfam" id="PF00561">
    <property type="entry name" value="Abhydrolase_1"/>
    <property type="match status" value="1"/>
</dbReference>
<name>A0A6H2DLV2_9SPHN</name>
<keyword evidence="1 3" id="KW-0378">Hydrolase</keyword>
<dbReference type="PRINTS" id="PR00111">
    <property type="entry name" value="ABHYDROLASE"/>
</dbReference>
<evidence type="ECO:0000259" key="2">
    <source>
        <dbReference type="Pfam" id="PF00561"/>
    </source>
</evidence>
<keyword evidence="4" id="KW-1185">Reference proteome</keyword>
<dbReference type="InterPro" id="IPR000073">
    <property type="entry name" value="AB_hydrolase_1"/>
</dbReference>
<accession>A0A6H2DLV2</accession>
<dbReference type="RefSeq" id="WP_168818478.1">
    <property type="nucleotide sequence ID" value="NZ_CP051217.1"/>
</dbReference>
<dbReference type="InterPro" id="IPR000639">
    <property type="entry name" value="Epox_hydrolase-like"/>
</dbReference>
<reference evidence="3 4" key="1">
    <citation type="submission" date="2020-04" db="EMBL/GenBank/DDBJ databases">
        <title>Genome sequence for Sphingorhabdus sp. strain M1.</title>
        <authorList>
            <person name="Park S.-J."/>
        </authorList>
    </citation>
    <scope>NUCLEOTIDE SEQUENCE [LARGE SCALE GENOMIC DNA]</scope>
    <source>
        <strain evidence="3 4">JK6</strain>
    </source>
</reference>
<dbReference type="EMBL" id="CP051217">
    <property type="protein sequence ID" value="QJB68636.1"/>
    <property type="molecule type" value="Genomic_DNA"/>
</dbReference>
<sequence>MEKQFSWNPDPASDISIQWVEANGQTFEVAQTGEGRKLALCLHGFPELHYSWRFQMPLLADMGYKVWAPNMRGYGGSSKPEGVANYALNHLTQDVAALIDASGAEEVTLIAHDWGAIVAWAFAIRKLRPLKRLIIMNVPHPKVAEREIRHWRQFRRSWYIFFFQIPRLPEWMLSRNGGEPIKKAFTKMAVDRTNFTDEATDHYVQAATRPGALKSMINYYRALLRHRFDIGEARVDVPTLMIWGEEDTALNIKCTEGTEEWVSDFTLHRLPGVSHWVQQEAPEKVNAILREWLKNKDWALDSHHHQM</sequence>
<evidence type="ECO:0000313" key="3">
    <source>
        <dbReference type="EMBL" id="QJB68636.1"/>
    </source>
</evidence>
<dbReference type="AlphaFoldDB" id="A0A6H2DLV2"/>
<dbReference type="Proteomes" id="UP000501600">
    <property type="component" value="Chromosome"/>
</dbReference>
<dbReference type="PANTHER" id="PTHR43329">
    <property type="entry name" value="EPOXIDE HYDROLASE"/>
    <property type="match status" value="1"/>
</dbReference>
<protein>
    <submittedName>
        <fullName evidence="3">Alpha/beta hydrolase</fullName>
    </submittedName>
</protein>
<dbReference type="InterPro" id="IPR029058">
    <property type="entry name" value="AB_hydrolase_fold"/>
</dbReference>
<organism evidence="3 4">
    <name type="scientific">Parasphingorhabdus halotolerans</name>
    <dbReference type="NCBI Taxonomy" id="2725558"/>
    <lineage>
        <taxon>Bacteria</taxon>
        <taxon>Pseudomonadati</taxon>
        <taxon>Pseudomonadota</taxon>
        <taxon>Alphaproteobacteria</taxon>
        <taxon>Sphingomonadales</taxon>
        <taxon>Sphingomonadaceae</taxon>
        <taxon>Parasphingorhabdus</taxon>
    </lineage>
</organism>
<dbReference type="Gene3D" id="3.40.50.1820">
    <property type="entry name" value="alpha/beta hydrolase"/>
    <property type="match status" value="1"/>
</dbReference>
<feature type="domain" description="AB hydrolase-1" evidence="2">
    <location>
        <begin position="40"/>
        <end position="281"/>
    </location>
</feature>
<dbReference type="PRINTS" id="PR00412">
    <property type="entry name" value="EPOXHYDRLASE"/>
</dbReference>
<evidence type="ECO:0000256" key="1">
    <source>
        <dbReference type="ARBA" id="ARBA00022801"/>
    </source>
</evidence>
<proteinExistence type="predicted"/>